<proteinExistence type="inferred from homology"/>
<dbReference type="EMBL" id="JAPQKP010000002">
    <property type="protein sequence ID" value="KAJ5205566.1"/>
    <property type="molecule type" value="Genomic_DNA"/>
</dbReference>
<keyword evidence="4 6" id="KW-0472">Membrane</keyword>
<dbReference type="InterPro" id="IPR049326">
    <property type="entry name" value="Rhodopsin_dom_fungi"/>
</dbReference>
<evidence type="ECO:0000259" key="7">
    <source>
        <dbReference type="Pfam" id="PF20684"/>
    </source>
</evidence>
<dbReference type="PANTHER" id="PTHR33048:SF134">
    <property type="entry name" value="INTEGRAL MEMBRANE PROTEIN"/>
    <property type="match status" value="1"/>
</dbReference>
<feature type="transmembrane region" description="Helical" evidence="6">
    <location>
        <begin position="100"/>
        <end position="121"/>
    </location>
</feature>
<comment type="similarity">
    <text evidence="5">Belongs to the SAT4 family.</text>
</comment>
<feature type="transmembrane region" description="Helical" evidence="6">
    <location>
        <begin position="259"/>
        <end position="282"/>
    </location>
</feature>
<gene>
    <name evidence="8" type="ORF">N7472_002014</name>
</gene>
<feature type="transmembrane region" description="Helical" evidence="6">
    <location>
        <begin position="181"/>
        <end position="205"/>
    </location>
</feature>
<evidence type="ECO:0000256" key="4">
    <source>
        <dbReference type="ARBA" id="ARBA00023136"/>
    </source>
</evidence>
<dbReference type="Proteomes" id="UP001150879">
    <property type="component" value="Unassembled WGS sequence"/>
</dbReference>
<comment type="subcellular location">
    <subcellularLocation>
        <location evidence="1">Membrane</location>
        <topology evidence="1">Multi-pass membrane protein</topology>
    </subcellularLocation>
</comment>
<evidence type="ECO:0000256" key="6">
    <source>
        <dbReference type="SAM" id="Phobius"/>
    </source>
</evidence>
<name>A0A9W9T1B0_9EURO</name>
<comment type="caution">
    <text evidence="8">The sequence shown here is derived from an EMBL/GenBank/DDBJ whole genome shotgun (WGS) entry which is preliminary data.</text>
</comment>
<evidence type="ECO:0000313" key="9">
    <source>
        <dbReference type="Proteomes" id="UP001150879"/>
    </source>
</evidence>
<protein>
    <recommendedName>
        <fullName evidence="7">Rhodopsin domain-containing protein</fullName>
    </recommendedName>
</protein>
<reference evidence="8" key="2">
    <citation type="journal article" date="2023" name="IMA Fungus">
        <title>Comparative genomic study of the Penicillium genus elucidates a diverse pangenome and 15 lateral gene transfer events.</title>
        <authorList>
            <person name="Petersen C."/>
            <person name="Sorensen T."/>
            <person name="Nielsen M.R."/>
            <person name="Sondergaard T.E."/>
            <person name="Sorensen J.L."/>
            <person name="Fitzpatrick D.A."/>
            <person name="Frisvad J.C."/>
            <person name="Nielsen K.L."/>
        </authorList>
    </citation>
    <scope>NUCLEOTIDE SEQUENCE</scope>
    <source>
        <strain evidence="8">IBT 16849</strain>
    </source>
</reference>
<feature type="transmembrane region" description="Helical" evidence="6">
    <location>
        <begin position="217"/>
        <end position="239"/>
    </location>
</feature>
<dbReference type="GO" id="GO:0016020">
    <property type="term" value="C:membrane"/>
    <property type="evidence" value="ECO:0007669"/>
    <property type="project" value="UniProtKB-SubCell"/>
</dbReference>
<evidence type="ECO:0000256" key="2">
    <source>
        <dbReference type="ARBA" id="ARBA00022692"/>
    </source>
</evidence>
<feature type="transmembrane region" description="Helical" evidence="6">
    <location>
        <begin position="16"/>
        <end position="36"/>
    </location>
</feature>
<reference evidence="8" key="1">
    <citation type="submission" date="2022-11" db="EMBL/GenBank/DDBJ databases">
        <authorList>
            <person name="Petersen C."/>
        </authorList>
    </citation>
    <scope>NUCLEOTIDE SEQUENCE</scope>
    <source>
        <strain evidence="8">IBT 16849</strain>
    </source>
</reference>
<sequence>MAYHRTLPHANDRSGLIIMTSIFFLTGIFAVLLRFYSRRLTKVPLGPDDWFALSSLLFVIALNGIFLSGTIQGAITGHSIVIDNWPQPSALETLVQKYKYAFQTTEKIAFGLIKLSILFLWKRMLSPIRSFQLFCWVMIVIVAAWSISFFFATLFQCGTHWDWNWAPIGFFLTECTDTLNMLTVFCGTDLLTDFVIMFMPVPIIWKLQMSVKKKVGVTSVFMVGIFTIGAGVARTYIYLVTSYDKEDNPDFIADFTLFILWSEIEVNVAMIVCCMPVFGPVLGQCRDTLYRRFGRSKEGEFGLLGHSTSASTNDGKTPLTNFNASCGSYAHRDQGYEAKPDGLWVGKPRT</sequence>
<organism evidence="8 9">
    <name type="scientific">Penicillium cf. griseofulvum</name>
    <dbReference type="NCBI Taxonomy" id="2972120"/>
    <lineage>
        <taxon>Eukaryota</taxon>
        <taxon>Fungi</taxon>
        <taxon>Dikarya</taxon>
        <taxon>Ascomycota</taxon>
        <taxon>Pezizomycotina</taxon>
        <taxon>Eurotiomycetes</taxon>
        <taxon>Eurotiomycetidae</taxon>
        <taxon>Eurotiales</taxon>
        <taxon>Aspergillaceae</taxon>
        <taxon>Penicillium</taxon>
    </lineage>
</organism>
<feature type="domain" description="Rhodopsin" evidence="7">
    <location>
        <begin position="33"/>
        <end position="282"/>
    </location>
</feature>
<evidence type="ECO:0000256" key="1">
    <source>
        <dbReference type="ARBA" id="ARBA00004141"/>
    </source>
</evidence>
<evidence type="ECO:0000313" key="8">
    <source>
        <dbReference type="EMBL" id="KAJ5205566.1"/>
    </source>
</evidence>
<feature type="transmembrane region" description="Helical" evidence="6">
    <location>
        <begin position="133"/>
        <end position="155"/>
    </location>
</feature>
<feature type="transmembrane region" description="Helical" evidence="6">
    <location>
        <begin position="56"/>
        <end position="80"/>
    </location>
</feature>
<dbReference type="Pfam" id="PF20684">
    <property type="entry name" value="Fung_rhodopsin"/>
    <property type="match status" value="1"/>
</dbReference>
<keyword evidence="9" id="KW-1185">Reference proteome</keyword>
<keyword evidence="2 6" id="KW-0812">Transmembrane</keyword>
<dbReference type="AlphaFoldDB" id="A0A9W9T1B0"/>
<dbReference type="InterPro" id="IPR052337">
    <property type="entry name" value="SAT4-like"/>
</dbReference>
<accession>A0A9W9T1B0</accession>
<dbReference type="PANTHER" id="PTHR33048">
    <property type="entry name" value="PTH11-LIKE INTEGRAL MEMBRANE PROTEIN (AFU_ORTHOLOGUE AFUA_5G11245)"/>
    <property type="match status" value="1"/>
</dbReference>
<evidence type="ECO:0000256" key="5">
    <source>
        <dbReference type="ARBA" id="ARBA00038359"/>
    </source>
</evidence>
<keyword evidence="3 6" id="KW-1133">Transmembrane helix</keyword>
<evidence type="ECO:0000256" key="3">
    <source>
        <dbReference type="ARBA" id="ARBA00022989"/>
    </source>
</evidence>